<gene>
    <name evidence="4" type="ORF">QE152_g13851</name>
</gene>
<evidence type="ECO:0000256" key="2">
    <source>
        <dbReference type="ARBA" id="ARBA00022737"/>
    </source>
</evidence>
<dbReference type="InterPro" id="IPR003591">
    <property type="entry name" value="Leu-rich_rpt_typical-subtyp"/>
</dbReference>
<evidence type="ECO:0000256" key="3">
    <source>
        <dbReference type="SAM" id="Phobius"/>
    </source>
</evidence>
<proteinExistence type="predicted"/>
<keyword evidence="3" id="KW-0812">Transmembrane</keyword>
<dbReference type="InterPro" id="IPR032675">
    <property type="entry name" value="LRR_dom_sf"/>
</dbReference>
<organism evidence="4 5">
    <name type="scientific">Popillia japonica</name>
    <name type="common">Japanese beetle</name>
    <dbReference type="NCBI Taxonomy" id="7064"/>
    <lineage>
        <taxon>Eukaryota</taxon>
        <taxon>Metazoa</taxon>
        <taxon>Ecdysozoa</taxon>
        <taxon>Arthropoda</taxon>
        <taxon>Hexapoda</taxon>
        <taxon>Insecta</taxon>
        <taxon>Pterygota</taxon>
        <taxon>Neoptera</taxon>
        <taxon>Endopterygota</taxon>
        <taxon>Coleoptera</taxon>
        <taxon>Polyphaga</taxon>
        <taxon>Scarabaeiformia</taxon>
        <taxon>Scarabaeidae</taxon>
        <taxon>Rutelinae</taxon>
        <taxon>Popillia</taxon>
    </lineage>
</organism>
<dbReference type="PROSITE" id="PS51450">
    <property type="entry name" value="LRR"/>
    <property type="match status" value="2"/>
</dbReference>
<dbReference type="EMBL" id="JASPKY010000136">
    <property type="protein sequence ID" value="KAK9731225.1"/>
    <property type="molecule type" value="Genomic_DNA"/>
</dbReference>
<dbReference type="Gene3D" id="3.80.10.10">
    <property type="entry name" value="Ribonuclease Inhibitor"/>
    <property type="match status" value="1"/>
</dbReference>
<dbReference type="InterPro" id="IPR050333">
    <property type="entry name" value="SLRP"/>
</dbReference>
<dbReference type="InterPro" id="IPR001611">
    <property type="entry name" value="Leu-rich_rpt"/>
</dbReference>
<evidence type="ECO:0000313" key="5">
    <source>
        <dbReference type="Proteomes" id="UP001458880"/>
    </source>
</evidence>
<keyword evidence="1" id="KW-0433">Leucine-rich repeat</keyword>
<dbReference type="PANTHER" id="PTHR45712">
    <property type="entry name" value="AGAP008170-PA"/>
    <property type="match status" value="1"/>
</dbReference>
<keyword evidence="2" id="KW-0677">Repeat</keyword>
<reference evidence="4 5" key="1">
    <citation type="journal article" date="2024" name="BMC Genomics">
        <title>De novo assembly and annotation of Popillia japonica's genome with initial clues to its potential as an invasive pest.</title>
        <authorList>
            <person name="Cucini C."/>
            <person name="Boschi S."/>
            <person name="Funari R."/>
            <person name="Cardaioli E."/>
            <person name="Iannotti N."/>
            <person name="Marturano G."/>
            <person name="Paoli F."/>
            <person name="Bruttini M."/>
            <person name="Carapelli A."/>
            <person name="Frati F."/>
            <person name="Nardi F."/>
        </authorList>
    </citation>
    <scope>NUCLEOTIDE SEQUENCE [LARGE SCALE GENOMIC DNA]</scope>
    <source>
        <strain evidence="4">DMR45628</strain>
    </source>
</reference>
<comment type="caution">
    <text evidence="4">The sequence shown here is derived from an EMBL/GenBank/DDBJ whole genome shotgun (WGS) entry which is preliminary data.</text>
</comment>
<keyword evidence="3" id="KW-1133">Transmembrane helix</keyword>
<dbReference type="Pfam" id="PF13516">
    <property type="entry name" value="LRR_6"/>
    <property type="match status" value="1"/>
</dbReference>
<sequence length="337" mass="38997">MTAITENFFNNFDKHQIRTLSMSRGNLSRLDNTSFNTLTELKHLNLSFNKISNISENAFQKNYKLKSLSLMSNEIKHLHPNTFSTLVDLESIDLTRNHLKKLEKHLFINNRNLVYLDVKFNELSEISGVIFHHLPMLKSVDLSFNRIEKVPPHIFKYNFKLKELNLQENRITTLDYALFHLALDALNLLGNPLDVHDEKTQEVLKHLRNSNMKLDVHTHNEHKHKKPNTEQVLKASPGLQFVLGGILFLLVIILILLSILLNHLRLQKRGTFRRYYPNRARSTEYLQDNEESDIRLSIPDGNAFFRNPNHTGQNGIISHKEQCSCSPTCTKDDPAGS</sequence>
<dbReference type="Proteomes" id="UP001458880">
    <property type="component" value="Unassembled WGS sequence"/>
</dbReference>
<accession>A0AAW1LB47</accession>
<name>A0AAW1LB47_POPJA</name>
<keyword evidence="5" id="KW-1185">Reference proteome</keyword>
<dbReference type="SUPFAM" id="SSF52058">
    <property type="entry name" value="L domain-like"/>
    <property type="match status" value="1"/>
</dbReference>
<evidence type="ECO:0000256" key="1">
    <source>
        <dbReference type="ARBA" id="ARBA00022614"/>
    </source>
</evidence>
<keyword evidence="3" id="KW-0472">Membrane</keyword>
<protein>
    <submittedName>
        <fullName evidence="4">Leucine rich repeat</fullName>
    </submittedName>
</protein>
<dbReference type="AlphaFoldDB" id="A0AAW1LB47"/>
<feature type="transmembrane region" description="Helical" evidence="3">
    <location>
        <begin position="241"/>
        <end position="264"/>
    </location>
</feature>
<dbReference type="PANTHER" id="PTHR45712:SF22">
    <property type="entry name" value="INSULIN-LIKE GROWTH FACTOR-BINDING PROTEIN COMPLEX ACID LABILE SUBUNIT"/>
    <property type="match status" value="1"/>
</dbReference>
<evidence type="ECO:0000313" key="4">
    <source>
        <dbReference type="EMBL" id="KAK9731225.1"/>
    </source>
</evidence>
<dbReference type="SMART" id="SM00369">
    <property type="entry name" value="LRR_TYP"/>
    <property type="match status" value="6"/>
</dbReference>
<dbReference type="Pfam" id="PF13855">
    <property type="entry name" value="LRR_8"/>
    <property type="match status" value="2"/>
</dbReference>